<dbReference type="CDD" id="cd01038">
    <property type="entry name" value="Endonuclease_DUF559"/>
    <property type="match status" value="1"/>
</dbReference>
<keyword evidence="3" id="KW-1185">Reference proteome</keyword>
<protein>
    <submittedName>
        <fullName evidence="2">DNA methyltransferase</fullName>
    </submittedName>
</protein>
<reference evidence="2 3" key="1">
    <citation type="submission" date="2016-07" db="EMBL/GenBank/DDBJ databases">
        <title>Complete genome sequence of Bradyrhizobium icense LMTR 13T, a potential inoculant strain isolated from lima bean (Phaseolus lunatus) in Peru.</title>
        <authorList>
            <person name="Ormeno-Orrillo E."/>
            <person name="Duran D."/>
            <person name="Rogel M.A."/>
            <person name="Rey L."/>
            <person name="Imperial J."/>
            <person name="Ruiz-Argueso T."/>
            <person name="Martinez-Romero E."/>
        </authorList>
    </citation>
    <scope>NUCLEOTIDE SEQUENCE [LARGE SCALE GENOMIC DNA]</scope>
    <source>
        <strain evidence="2 3">LMTR 13</strain>
    </source>
</reference>
<dbReference type="PANTHER" id="PTHR38590">
    <property type="entry name" value="BLL0828 PROTEIN"/>
    <property type="match status" value="1"/>
</dbReference>
<dbReference type="GO" id="GO:0032259">
    <property type="term" value="P:methylation"/>
    <property type="evidence" value="ECO:0007669"/>
    <property type="project" value="UniProtKB-KW"/>
</dbReference>
<sequence length="114" mass="13370">MRGRNEKSIRIARRLRVNQTDAETILWNRIRNRQIDGHKFVRQQPIIGYVCDFVCRERRLIIEVDGGQHNESAADAVRDRRLIEAGYRVLRFWNNDVLGNTEGVLLSIQAELLK</sequence>
<keyword evidence="2" id="KW-0808">Transferase</keyword>
<keyword evidence="2" id="KW-0489">Methyltransferase</keyword>
<dbReference type="Pfam" id="PF04480">
    <property type="entry name" value="DUF559"/>
    <property type="match status" value="1"/>
</dbReference>
<dbReference type="InterPro" id="IPR007569">
    <property type="entry name" value="DUF559"/>
</dbReference>
<name>A0A1B1UTN5_9BRAD</name>
<dbReference type="PANTHER" id="PTHR38590:SF1">
    <property type="entry name" value="BLL0828 PROTEIN"/>
    <property type="match status" value="1"/>
</dbReference>
<dbReference type="SUPFAM" id="SSF52980">
    <property type="entry name" value="Restriction endonuclease-like"/>
    <property type="match status" value="1"/>
</dbReference>
<dbReference type="OrthoDB" id="9798754at2"/>
<dbReference type="AlphaFoldDB" id="A0A1B1UTN5"/>
<dbReference type="KEGG" id="bic:LMTR13_32865"/>
<evidence type="ECO:0000313" key="2">
    <source>
        <dbReference type="EMBL" id="ANW06048.1"/>
    </source>
</evidence>
<dbReference type="Proteomes" id="UP000092839">
    <property type="component" value="Chromosome"/>
</dbReference>
<dbReference type="GO" id="GO:0008168">
    <property type="term" value="F:methyltransferase activity"/>
    <property type="evidence" value="ECO:0007669"/>
    <property type="project" value="UniProtKB-KW"/>
</dbReference>
<dbReference type="RefSeq" id="WP_065733158.1">
    <property type="nucleotide sequence ID" value="NZ_CP016428.1"/>
</dbReference>
<feature type="domain" description="DUF559" evidence="1">
    <location>
        <begin position="10"/>
        <end position="112"/>
    </location>
</feature>
<organism evidence="2 3">
    <name type="scientific">Bradyrhizobium icense</name>
    <dbReference type="NCBI Taxonomy" id="1274631"/>
    <lineage>
        <taxon>Bacteria</taxon>
        <taxon>Pseudomonadati</taxon>
        <taxon>Pseudomonadota</taxon>
        <taxon>Alphaproteobacteria</taxon>
        <taxon>Hyphomicrobiales</taxon>
        <taxon>Nitrobacteraceae</taxon>
        <taxon>Bradyrhizobium</taxon>
    </lineage>
</organism>
<gene>
    <name evidence="2" type="ORF">LMTR13_32865</name>
</gene>
<dbReference type="STRING" id="1274631.LMTR13_32865"/>
<accession>A0A1B1UTN5</accession>
<dbReference type="Gene3D" id="3.40.960.10">
    <property type="entry name" value="VSR Endonuclease"/>
    <property type="match status" value="1"/>
</dbReference>
<evidence type="ECO:0000259" key="1">
    <source>
        <dbReference type="Pfam" id="PF04480"/>
    </source>
</evidence>
<proteinExistence type="predicted"/>
<dbReference type="EMBL" id="CP016428">
    <property type="protein sequence ID" value="ANW06048.1"/>
    <property type="molecule type" value="Genomic_DNA"/>
</dbReference>
<dbReference type="InterPro" id="IPR047216">
    <property type="entry name" value="Endonuclease_DUF559_bact"/>
</dbReference>
<evidence type="ECO:0000313" key="3">
    <source>
        <dbReference type="Proteomes" id="UP000092839"/>
    </source>
</evidence>
<dbReference type="InterPro" id="IPR011335">
    <property type="entry name" value="Restrct_endonuc-II-like"/>
</dbReference>